<feature type="domain" description="Response regulatory" evidence="10">
    <location>
        <begin position="2"/>
        <end position="116"/>
    </location>
</feature>
<comment type="subcellular location">
    <subcellularLocation>
        <location evidence="1">Cytoplasm</location>
    </subcellularLocation>
</comment>
<dbReference type="CDD" id="cd00383">
    <property type="entry name" value="trans_reg_C"/>
    <property type="match status" value="1"/>
</dbReference>
<dbReference type="GO" id="GO:0000976">
    <property type="term" value="F:transcription cis-regulatory region binding"/>
    <property type="evidence" value="ECO:0007669"/>
    <property type="project" value="TreeGrafter"/>
</dbReference>
<dbReference type="Gene3D" id="6.10.250.690">
    <property type="match status" value="1"/>
</dbReference>
<dbReference type="InterPro" id="IPR001789">
    <property type="entry name" value="Sig_transdc_resp-reg_receiver"/>
</dbReference>
<feature type="modified residue" description="4-aspartylphosphate" evidence="8">
    <location>
        <position position="51"/>
    </location>
</feature>
<organism evidence="12">
    <name type="scientific">Pseudomonas saudimassiliensis</name>
    <dbReference type="NCBI Taxonomy" id="1461581"/>
    <lineage>
        <taxon>Bacteria</taxon>
        <taxon>Pseudomonadati</taxon>
        <taxon>Pseudomonadota</taxon>
        <taxon>Gammaproteobacteria</taxon>
        <taxon>Pseudomonadales</taxon>
        <taxon>Pseudomonadaceae</taxon>
        <taxon>Pseudomonas</taxon>
    </lineage>
</organism>
<reference evidence="12" key="1">
    <citation type="submission" date="2014-07" db="EMBL/GenBank/DDBJ databases">
        <authorList>
            <person name="Urmite Genomes Urmite Genomes"/>
        </authorList>
    </citation>
    <scope>NUCLEOTIDE SEQUENCE</scope>
    <source>
        <strain evidence="12">12M76_air</strain>
    </source>
</reference>
<evidence type="ECO:0000256" key="5">
    <source>
        <dbReference type="ARBA" id="ARBA00023015"/>
    </source>
</evidence>
<dbReference type="InterPro" id="IPR001867">
    <property type="entry name" value="OmpR/PhoB-type_DNA-bd"/>
</dbReference>
<evidence type="ECO:0000259" key="11">
    <source>
        <dbReference type="PROSITE" id="PS51755"/>
    </source>
</evidence>
<evidence type="ECO:0000256" key="1">
    <source>
        <dbReference type="ARBA" id="ARBA00004496"/>
    </source>
</evidence>
<dbReference type="AlphaFoldDB" id="A0A078M6F7"/>
<keyword evidence="5" id="KW-0805">Transcription regulation</keyword>
<dbReference type="PANTHER" id="PTHR48111">
    <property type="entry name" value="REGULATOR OF RPOS"/>
    <property type="match status" value="1"/>
</dbReference>
<dbReference type="PROSITE" id="PS50110">
    <property type="entry name" value="RESPONSE_REGULATORY"/>
    <property type="match status" value="1"/>
</dbReference>
<dbReference type="Pfam" id="PF00486">
    <property type="entry name" value="Trans_reg_C"/>
    <property type="match status" value="1"/>
</dbReference>
<dbReference type="PATRIC" id="fig|1461581.3.peg.242"/>
<keyword evidence="7" id="KW-0804">Transcription</keyword>
<evidence type="ECO:0000256" key="4">
    <source>
        <dbReference type="ARBA" id="ARBA00023012"/>
    </source>
</evidence>
<dbReference type="RefSeq" id="WP_044497877.1">
    <property type="nucleotide sequence ID" value="NZ_LK391969.1"/>
</dbReference>
<evidence type="ECO:0000256" key="7">
    <source>
        <dbReference type="ARBA" id="ARBA00023163"/>
    </source>
</evidence>
<keyword evidence="6 9" id="KW-0238">DNA-binding</keyword>
<accession>A0A078M6F7</accession>
<evidence type="ECO:0000313" key="12">
    <source>
        <dbReference type="EMBL" id="CEA00967.1"/>
    </source>
</evidence>
<dbReference type="PANTHER" id="PTHR48111:SF35">
    <property type="entry name" value="TRANSCRIPTIONAL REGULATORY PROTEIN QSEB"/>
    <property type="match status" value="1"/>
</dbReference>
<protein>
    <submittedName>
        <fullName evidence="12">DNA-binding response regulator</fullName>
    </submittedName>
</protein>
<keyword evidence="3 8" id="KW-0597">Phosphoprotein</keyword>
<proteinExistence type="predicted"/>
<dbReference type="EMBL" id="LK391969">
    <property type="protein sequence ID" value="CEF25345.1"/>
    <property type="molecule type" value="Genomic_DNA"/>
</dbReference>
<name>A0A078M6F7_9PSED</name>
<evidence type="ECO:0000256" key="3">
    <source>
        <dbReference type="ARBA" id="ARBA00022553"/>
    </source>
</evidence>
<feature type="DNA-binding region" description="OmpR/PhoB-type" evidence="9">
    <location>
        <begin position="124"/>
        <end position="218"/>
    </location>
</feature>
<evidence type="ECO:0000256" key="2">
    <source>
        <dbReference type="ARBA" id="ARBA00022490"/>
    </source>
</evidence>
<dbReference type="PROSITE" id="PS51755">
    <property type="entry name" value="OMPR_PHOB"/>
    <property type="match status" value="1"/>
</dbReference>
<dbReference type="Gene3D" id="1.10.10.10">
    <property type="entry name" value="Winged helix-like DNA-binding domain superfamily/Winged helix DNA-binding domain"/>
    <property type="match status" value="1"/>
</dbReference>
<evidence type="ECO:0000256" key="8">
    <source>
        <dbReference type="PROSITE-ProRule" id="PRU00169"/>
    </source>
</evidence>
<evidence type="ECO:0000256" key="9">
    <source>
        <dbReference type="PROSITE-ProRule" id="PRU01091"/>
    </source>
</evidence>
<dbReference type="CDD" id="cd17624">
    <property type="entry name" value="REC_OmpR_PmrA-like"/>
    <property type="match status" value="1"/>
</dbReference>
<dbReference type="SMART" id="SM00448">
    <property type="entry name" value="REC"/>
    <property type="match status" value="1"/>
</dbReference>
<dbReference type="GO" id="GO:0006355">
    <property type="term" value="P:regulation of DNA-templated transcription"/>
    <property type="evidence" value="ECO:0007669"/>
    <property type="project" value="InterPro"/>
</dbReference>
<dbReference type="InterPro" id="IPR016032">
    <property type="entry name" value="Sig_transdc_resp-reg_C-effctor"/>
</dbReference>
<dbReference type="SMART" id="SM00862">
    <property type="entry name" value="Trans_reg_C"/>
    <property type="match status" value="1"/>
</dbReference>
<keyword evidence="2" id="KW-0963">Cytoplasm</keyword>
<keyword evidence="4" id="KW-0902">Two-component regulatory system</keyword>
<dbReference type="InterPro" id="IPR036388">
    <property type="entry name" value="WH-like_DNA-bd_sf"/>
</dbReference>
<dbReference type="GO" id="GO:0032993">
    <property type="term" value="C:protein-DNA complex"/>
    <property type="evidence" value="ECO:0007669"/>
    <property type="project" value="TreeGrafter"/>
</dbReference>
<dbReference type="OrthoDB" id="9802426at2"/>
<dbReference type="EMBL" id="LM997413">
    <property type="protein sequence ID" value="CEA00967.1"/>
    <property type="molecule type" value="Genomic_DNA"/>
</dbReference>
<gene>
    <name evidence="12" type="ORF">BN1049_00247</name>
</gene>
<dbReference type="GO" id="GO:0005829">
    <property type="term" value="C:cytosol"/>
    <property type="evidence" value="ECO:0007669"/>
    <property type="project" value="TreeGrafter"/>
</dbReference>
<feature type="domain" description="OmpR/PhoB-type" evidence="11">
    <location>
        <begin position="124"/>
        <end position="218"/>
    </location>
</feature>
<dbReference type="Pfam" id="PF00072">
    <property type="entry name" value="Response_reg"/>
    <property type="match status" value="1"/>
</dbReference>
<sequence>MRVLLVEDDDLIGQGIVAGLRKHGIEVRHVGTAAAAETAQMDDAFQALVLDLGLPDRDGMELLARMRAFEPDLPVLILSARDAIEHRLAGLQGGADDYLVKPFDLRELAARLHALVRRTQGRAVQSIKAGPFRLEPDSGLAWLEGEPVTLSRREVDLLVHLAAADGRWVLPDALNERLYGLGEEINSNALSVHIHNIRRKLGAEAIETARGLGYRLGWRLTP</sequence>
<dbReference type="GO" id="GO:0000156">
    <property type="term" value="F:phosphorelay response regulator activity"/>
    <property type="evidence" value="ECO:0007669"/>
    <property type="project" value="TreeGrafter"/>
</dbReference>
<dbReference type="SUPFAM" id="SSF46894">
    <property type="entry name" value="C-terminal effector domain of the bipartite response regulators"/>
    <property type="match status" value="1"/>
</dbReference>
<dbReference type="InterPro" id="IPR039420">
    <property type="entry name" value="WalR-like"/>
</dbReference>
<dbReference type="SUPFAM" id="SSF52172">
    <property type="entry name" value="CheY-like"/>
    <property type="match status" value="1"/>
</dbReference>
<dbReference type="Gene3D" id="3.40.50.2300">
    <property type="match status" value="1"/>
</dbReference>
<dbReference type="InterPro" id="IPR011006">
    <property type="entry name" value="CheY-like_superfamily"/>
</dbReference>
<evidence type="ECO:0000256" key="6">
    <source>
        <dbReference type="ARBA" id="ARBA00023125"/>
    </source>
</evidence>
<evidence type="ECO:0000259" key="10">
    <source>
        <dbReference type="PROSITE" id="PS50110"/>
    </source>
</evidence>